<gene>
    <name evidence="1" type="ORF">NCPPB2254_06054</name>
</gene>
<dbReference type="AlphaFoldDB" id="A0AB38EPU6"/>
<protein>
    <recommendedName>
        <fullName evidence="3">KTSC domain-containing protein</fullName>
    </recommendedName>
</protein>
<proteinExistence type="predicted"/>
<accession>A0AB38EPU6</accession>
<comment type="caution">
    <text evidence="1">The sequence shown here is derived from an EMBL/GenBank/DDBJ whole genome shotgun (WGS) entry which is preliminary data.</text>
</comment>
<name>A0AB38EPU6_9PSED</name>
<organism evidence="1 2">
    <name type="scientific">Pseudomonas syringae pv. persicae</name>
    <dbReference type="NCBI Taxonomy" id="237306"/>
    <lineage>
        <taxon>Bacteria</taxon>
        <taxon>Pseudomonadati</taxon>
        <taxon>Pseudomonadota</taxon>
        <taxon>Gammaproteobacteria</taxon>
        <taxon>Pseudomonadales</taxon>
        <taxon>Pseudomonadaceae</taxon>
        <taxon>Pseudomonas</taxon>
    </lineage>
</organism>
<evidence type="ECO:0008006" key="3">
    <source>
        <dbReference type="Google" id="ProtNLM"/>
    </source>
</evidence>
<evidence type="ECO:0000313" key="1">
    <source>
        <dbReference type="EMBL" id="SOQ16697.1"/>
    </source>
</evidence>
<sequence length="47" mass="5417">MTFQRYVNLSGQSKVVAYELGDSSITLEFASGRHRFYVYDLLPLTEN</sequence>
<dbReference type="RefSeq" id="WP_181135607.1">
    <property type="nucleotide sequence ID" value="NZ_ODAM01000205.1"/>
</dbReference>
<dbReference type="EMBL" id="ODAM01000205">
    <property type="protein sequence ID" value="SOQ16697.1"/>
    <property type="molecule type" value="Genomic_DNA"/>
</dbReference>
<dbReference type="Proteomes" id="UP000237580">
    <property type="component" value="Unassembled WGS sequence"/>
</dbReference>
<reference evidence="1 2" key="1">
    <citation type="submission" date="2017-11" db="EMBL/GenBank/DDBJ databases">
        <authorList>
            <person name="Blom J."/>
        </authorList>
    </citation>
    <scope>NUCLEOTIDE SEQUENCE [LARGE SCALE GENOMIC DNA]</scope>
    <source>
        <strain evidence="1">NCPPB 2254</strain>
    </source>
</reference>
<evidence type="ECO:0000313" key="2">
    <source>
        <dbReference type="Proteomes" id="UP000237580"/>
    </source>
</evidence>